<feature type="binding site" evidence="9">
    <location>
        <begin position="152"/>
        <end position="155"/>
    </location>
    <ligand>
        <name>substrate</name>
    </ligand>
</feature>
<dbReference type="Gene3D" id="3.40.50.720">
    <property type="entry name" value="NAD(P)-binding Rossmann-like Domain"/>
    <property type="match status" value="2"/>
</dbReference>
<evidence type="ECO:0000256" key="2">
    <source>
        <dbReference type="ARBA" id="ARBA00006601"/>
    </source>
</evidence>
<dbReference type="EC" id="1.1.1.22" evidence="3 7"/>
<evidence type="ECO:0000256" key="1">
    <source>
        <dbReference type="ARBA" id="ARBA00004701"/>
    </source>
</evidence>
<protein>
    <recommendedName>
        <fullName evidence="3 7">UDP-glucose 6-dehydrogenase</fullName>
        <ecNumber evidence="3 7">1.1.1.22</ecNumber>
    </recommendedName>
</protein>
<dbReference type="GO" id="GO:0051287">
    <property type="term" value="F:NAD binding"/>
    <property type="evidence" value="ECO:0007669"/>
    <property type="project" value="InterPro"/>
</dbReference>
<evidence type="ECO:0000256" key="9">
    <source>
        <dbReference type="PIRSR" id="PIRSR500134-2"/>
    </source>
</evidence>
<feature type="binding site" evidence="10">
    <location>
        <position position="155"/>
    </location>
    <ligand>
        <name>NAD(+)</name>
        <dbReference type="ChEBI" id="CHEBI:57540"/>
    </ligand>
</feature>
<evidence type="ECO:0000256" key="3">
    <source>
        <dbReference type="ARBA" id="ARBA00012954"/>
    </source>
</evidence>
<dbReference type="NCBIfam" id="TIGR03026">
    <property type="entry name" value="NDP-sugDHase"/>
    <property type="match status" value="1"/>
</dbReference>
<evidence type="ECO:0000256" key="5">
    <source>
        <dbReference type="ARBA" id="ARBA00023027"/>
    </source>
</evidence>
<dbReference type="InterPro" id="IPR036220">
    <property type="entry name" value="UDP-Glc/GDP-Man_DH_C_sf"/>
</dbReference>
<dbReference type="PIRSF" id="PIRSF000124">
    <property type="entry name" value="UDPglc_GDPman_dh"/>
    <property type="match status" value="1"/>
</dbReference>
<dbReference type="SUPFAM" id="SSF52413">
    <property type="entry name" value="UDP-glucose/GDP-mannose dehydrogenase C-terminal domain"/>
    <property type="match status" value="1"/>
</dbReference>
<dbReference type="Pfam" id="PF03720">
    <property type="entry name" value="UDPG_MGDP_dh_C"/>
    <property type="match status" value="1"/>
</dbReference>
<dbReference type="PIRSF" id="PIRSF500134">
    <property type="entry name" value="UDPglc_DH_bac"/>
    <property type="match status" value="1"/>
</dbReference>
<feature type="binding site" evidence="10">
    <location>
        <position position="263"/>
    </location>
    <ligand>
        <name>NAD(+)</name>
        <dbReference type="ChEBI" id="CHEBI:57540"/>
    </ligand>
</feature>
<dbReference type="AlphaFoldDB" id="R8QM82"/>
<feature type="binding site" evidence="9">
    <location>
        <position position="204"/>
    </location>
    <ligand>
        <name>substrate</name>
    </ligand>
</feature>
<dbReference type="InterPro" id="IPR008927">
    <property type="entry name" value="6-PGluconate_DH-like_C_sf"/>
</dbReference>
<dbReference type="InterPro" id="IPR028357">
    <property type="entry name" value="UDPglc_DH_bac"/>
</dbReference>
<feature type="binding site" evidence="9">
    <location>
        <position position="320"/>
    </location>
    <ligand>
        <name>substrate</name>
    </ligand>
</feature>
<dbReference type="Gene3D" id="1.20.5.100">
    <property type="entry name" value="Cytochrome c1, transmembrane anchor, C-terminal"/>
    <property type="match status" value="1"/>
</dbReference>
<proteinExistence type="inferred from homology"/>
<dbReference type="PANTHER" id="PTHR43750">
    <property type="entry name" value="UDP-GLUCOSE 6-DEHYDROGENASE TUAD"/>
    <property type="match status" value="1"/>
</dbReference>
<evidence type="ECO:0000256" key="6">
    <source>
        <dbReference type="ARBA" id="ARBA00047473"/>
    </source>
</evidence>
<keyword evidence="5 7" id="KW-0520">NAD</keyword>
<dbReference type="GO" id="GO:0003979">
    <property type="term" value="F:UDP-glucose 6-dehydrogenase activity"/>
    <property type="evidence" value="ECO:0007669"/>
    <property type="project" value="UniProtKB-EC"/>
</dbReference>
<feature type="binding site" evidence="10">
    <location>
        <position position="30"/>
    </location>
    <ligand>
        <name>NAD(+)</name>
        <dbReference type="ChEBI" id="CHEBI:57540"/>
    </ligand>
</feature>
<dbReference type="Pfam" id="PF03721">
    <property type="entry name" value="UDPG_MGDP_dh_N"/>
    <property type="match status" value="1"/>
</dbReference>
<dbReference type="RefSeq" id="WP_016104039.1">
    <property type="nucleotide sequence ID" value="NZ_KB976798.1"/>
</dbReference>
<dbReference type="EMBL" id="AHEZ01000038">
    <property type="protein sequence ID" value="EOP72185.1"/>
    <property type="molecule type" value="Genomic_DNA"/>
</dbReference>
<dbReference type="Pfam" id="PF00984">
    <property type="entry name" value="UDPG_MGDP_dh"/>
    <property type="match status" value="1"/>
</dbReference>
<feature type="binding site" evidence="10">
    <location>
        <position position="86"/>
    </location>
    <ligand>
        <name>NAD(+)</name>
        <dbReference type="ChEBI" id="CHEBI:57540"/>
    </ligand>
</feature>
<feature type="binding site" evidence="10">
    <location>
        <position position="327"/>
    </location>
    <ligand>
        <name>NAD(+)</name>
        <dbReference type="ChEBI" id="CHEBI:57540"/>
    </ligand>
</feature>
<feature type="binding site" evidence="10">
    <location>
        <position position="35"/>
    </location>
    <ligand>
        <name>NAD(+)</name>
        <dbReference type="ChEBI" id="CHEBI:57540"/>
    </ligand>
</feature>
<dbReference type="InterPro" id="IPR036291">
    <property type="entry name" value="NAD(P)-bd_dom_sf"/>
</dbReference>
<feature type="binding site" evidence="10">
    <location>
        <position position="121"/>
    </location>
    <ligand>
        <name>NAD(+)</name>
        <dbReference type="ChEBI" id="CHEBI:57540"/>
    </ligand>
</feature>
<dbReference type="GO" id="GO:0000271">
    <property type="term" value="P:polysaccharide biosynthetic process"/>
    <property type="evidence" value="ECO:0007669"/>
    <property type="project" value="InterPro"/>
</dbReference>
<comment type="catalytic activity">
    <reaction evidence="6 7">
        <text>UDP-alpha-D-glucose + 2 NAD(+) + H2O = UDP-alpha-D-glucuronate + 2 NADH + 3 H(+)</text>
        <dbReference type="Rhea" id="RHEA:23596"/>
        <dbReference type="ChEBI" id="CHEBI:15377"/>
        <dbReference type="ChEBI" id="CHEBI:15378"/>
        <dbReference type="ChEBI" id="CHEBI:57540"/>
        <dbReference type="ChEBI" id="CHEBI:57945"/>
        <dbReference type="ChEBI" id="CHEBI:58052"/>
        <dbReference type="ChEBI" id="CHEBI:58885"/>
        <dbReference type="EC" id="1.1.1.22"/>
    </reaction>
</comment>
<evidence type="ECO:0000256" key="4">
    <source>
        <dbReference type="ARBA" id="ARBA00023002"/>
    </source>
</evidence>
<dbReference type="InterPro" id="IPR017476">
    <property type="entry name" value="UDP-Glc/GDP-Man"/>
</dbReference>
<reference evidence="12 13" key="1">
    <citation type="submission" date="2012-12" db="EMBL/GenBank/DDBJ databases">
        <title>The Genome Sequence of Bacillus cereus VD118.</title>
        <authorList>
            <consortium name="The Broad Institute Genome Sequencing Platform"/>
            <consortium name="The Broad Institute Genome Sequencing Center for Infectious Disease"/>
            <person name="Feldgarden M."/>
            <person name="Van der Auwera G.A."/>
            <person name="Mahillon J."/>
            <person name="Duprez V."/>
            <person name="Timmery S."/>
            <person name="Mattelet C."/>
            <person name="Dierick K."/>
            <person name="Sun M."/>
            <person name="Yu Z."/>
            <person name="Zhu L."/>
            <person name="Hu X."/>
            <person name="Shank E.B."/>
            <person name="Swiecicka I."/>
            <person name="Hansen B.M."/>
            <person name="Andrup L."/>
            <person name="Walker B."/>
            <person name="Young S.K."/>
            <person name="Zeng Q."/>
            <person name="Gargeya S."/>
            <person name="Fitzgerald M."/>
            <person name="Haas B."/>
            <person name="Abouelleil A."/>
            <person name="Alvarado L."/>
            <person name="Arachchi H.M."/>
            <person name="Berlin A.M."/>
            <person name="Chapman S.B."/>
            <person name="Dewar J."/>
            <person name="Goldberg J."/>
            <person name="Griggs A."/>
            <person name="Gujja S."/>
            <person name="Hansen M."/>
            <person name="Howarth C."/>
            <person name="Imamovic A."/>
            <person name="Larimer J."/>
            <person name="McCowan C."/>
            <person name="Murphy C."/>
            <person name="Neiman D."/>
            <person name="Pearson M."/>
            <person name="Priest M."/>
            <person name="Roberts A."/>
            <person name="Saif S."/>
            <person name="Shea T."/>
            <person name="Sisk P."/>
            <person name="Sykes S."/>
            <person name="Wortman J."/>
            <person name="Nusbaum C."/>
            <person name="Birren B."/>
        </authorList>
    </citation>
    <scope>NUCLEOTIDE SEQUENCE [LARGE SCALE GENOMIC DNA]</scope>
    <source>
        <strain evidence="12 13">VD118</strain>
    </source>
</reference>
<evidence type="ECO:0000256" key="8">
    <source>
        <dbReference type="PIRSR" id="PIRSR500134-1"/>
    </source>
</evidence>
<dbReference type="InterPro" id="IPR014027">
    <property type="entry name" value="UDP-Glc/GDP-Man_DH_C"/>
</dbReference>
<dbReference type="GO" id="GO:0006065">
    <property type="term" value="P:UDP-glucuronate biosynthetic process"/>
    <property type="evidence" value="ECO:0007669"/>
    <property type="project" value="UniProtKB-UniPathway"/>
</dbReference>
<comment type="caution">
    <text evidence="12">The sequence shown here is derived from an EMBL/GenBank/DDBJ whole genome shotgun (WGS) entry which is preliminary data.</text>
</comment>
<gene>
    <name evidence="12" type="ORF">IIQ_00002</name>
</gene>
<comment type="similarity">
    <text evidence="2 7">Belongs to the UDP-glucose/GDP-mannose dehydrogenase family.</text>
</comment>
<feature type="active site" description="Nucleophile" evidence="8">
    <location>
        <position position="260"/>
    </location>
</feature>
<feature type="binding site" evidence="9">
    <location>
        <begin position="249"/>
        <end position="253"/>
    </location>
    <ligand>
        <name>substrate</name>
    </ligand>
</feature>
<dbReference type="HOGENOM" id="CLU_023810_1_2_9"/>
<keyword evidence="4 7" id="KW-0560">Oxidoreductase</keyword>
<dbReference type="InterPro" id="IPR001732">
    <property type="entry name" value="UDP-Glc/GDP-Man_DH_N"/>
</dbReference>
<dbReference type="SMART" id="SM00984">
    <property type="entry name" value="UDPG_MGDP_dh_C"/>
    <property type="match status" value="1"/>
</dbReference>
<name>R8QM82_BACCE</name>
<sequence>MKIAVVGTGYVGLVTGVALSHIGHDVTCVDIDEKKVERMRKGISPIYEPGLEELMLQNIEENRLFFTTSHQDGFRNAQVIYIAVGTPEREDGSADLSYIEQVAKDIAQNVNHDIIVVTKSTVPVGTNHYIKQIITENLNKNIKVKVVSNPEFLREGSSVYDTFNGDRIVIGSDSVEAANIIEEINKPFGISVYKTDLRSAEMIKYASNAFLATKISFINEIANICEKAGANIEDVAQGMGLDQRIGSMFLKAGIGYGGSCFPKDTKALTKIASNVDLDFTLLKAVVEVNNKQQHKLVKAAQSKLGSLQDKKVAVLGLAFKPNTDDMREAASVVIIKELLGEGAEVTAYDPVAIENAKKLLPGTVEFTKELQEALLDKDLVFIVTEWQEVKELDLSLFAKLMRNPIVFDGRNCFDLKEVSKHEIDYCSIGRSNVQNIG</sequence>
<dbReference type="SUPFAM" id="SSF48179">
    <property type="entry name" value="6-phosphogluconate dehydrogenase C-terminal domain-like"/>
    <property type="match status" value="1"/>
</dbReference>
<evidence type="ECO:0000256" key="7">
    <source>
        <dbReference type="PIRNR" id="PIRNR000124"/>
    </source>
</evidence>
<feature type="domain" description="UDP-glucose/GDP-mannose dehydrogenase C-terminal" evidence="11">
    <location>
        <begin position="313"/>
        <end position="415"/>
    </location>
</feature>
<accession>R8QM82</accession>
<dbReference type="UniPathway" id="UPA00038">
    <property type="reaction ID" value="UER00491"/>
</dbReference>
<evidence type="ECO:0000256" key="10">
    <source>
        <dbReference type="PIRSR" id="PIRSR500134-3"/>
    </source>
</evidence>
<feature type="binding site" evidence="9">
    <location>
        <position position="257"/>
    </location>
    <ligand>
        <name>substrate</name>
    </ligand>
</feature>
<dbReference type="Proteomes" id="UP000014019">
    <property type="component" value="Unassembled WGS sequence"/>
</dbReference>
<evidence type="ECO:0000313" key="12">
    <source>
        <dbReference type="EMBL" id="EOP72185.1"/>
    </source>
</evidence>
<evidence type="ECO:0000313" key="13">
    <source>
        <dbReference type="Proteomes" id="UP000014019"/>
    </source>
</evidence>
<evidence type="ECO:0000259" key="11">
    <source>
        <dbReference type="SMART" id="SM00984"/>
    </source>
</evidence>
<dbReference type="SUPFAM" id="SSF51735">
    <property type="entry name" value="NAD(P)-binding Rossmann-fold domains"/>
    <property type="match status" value="1"/>
</dbReference>
<dbReference type="PANTHER" id="PTHR43750:SF4">
    <property type="entry name" value="UDP-GLUCOSE 6-DEHYDROGENASE YWQF"/>
    <property type="match status" value="1"/>
</dbReference>
<comment type="pathway">
    <text evidence="1">Nucleotide-sugar biosynthesis; UDP-alpha-D-glucuronate biosynthesis; UDP-alpha-D-glucuronate from UDP-alpha-D-glucose: step 1/1.</text>
</comment>
<organism evidence="12 13">
    <name type="scientific">Bacillus cereus VD118</name>
    <dbReference type="NCBI Taxonomy" id="1053231"/>
    <lineage>
        <taxon>Bacteria</taxon>
        <taxon>Bacillati</taxon>
        <taxon>Bacillota</taxon>
        <taxon>Bacilli</taxon>
        <taxon>Bacillales</taxon>
        <taxon>Bacillaceae</taxon>
        <taxon>Bacillus</taxon>
        <taxon>Bacillus cereus group</taxon>
    </lineage>
</organism>
<dbReference type="PATRIC" id="fig|1053231.3.peg.1188"/>
<dbReference type="InterPro" id="IPR014026">
    <property type="entry name" value="UDP-Glc/GDP-Man_DH_dimer"/>
</dbReference>